<dbReference type="Proteomes" id="UP000253676">
    <property type="component" value="Unassembled WGS sequence"/>
</dbReference>
<protein>
    <recommendedName>
        <fullName evidence="3">DUF2971 domain-containing protein</fullName>
    </recommendedName>
</protein>
<dbReference type="OrthoDB" id="190848at2"/>
<evidence type="ECO:0000313" key="1">
    <source>
        <dbReference type="EMBL" id="RBN50625.1"/>
    </source>
</evidence>
<name>A0A366B0I9_9FLAO</name>
<dbReference type="Pfam" id="PF11185">
    <property type="entry name" value="DUF2971"/>
    <property type="match status" value="1"/>
</dbReference>
<proteinExistence type="predicted"/>
<evidence type="ECO:0000313" key="2">
    <source>
        <dbReference type="Proteomes" id="UP000253676"/>
    </source>
</evidence>
<organism evidence="1 2">
    <name type="scientific">Flavobacterium psychrolimnae</name>
    <dbReference type="NCBI Taxonomy" id="249351"/>
    <lineage>
        <taxon>Bacteria</taxon>
        <taxon>Pseudomonadati</taxon>
        <taxon>Bacteroidota</taxon>
        <taxon>Flavobacteriia</taxon>
        <taxon>Flavobacteriales</taxon>
        <taxon>Flavobacteriaceae</taxon>
        <taxon>Flavobacterium</taxon>
    </lineage>
</organism>
<sequence length="260" mass="30752">MEIPKAPRILYKYRDLKDDFYKKIILENELYLTSVDKFNDPFDSTFPFQHDKKELTEENVLKKFVEINSKNHPNVPITQFINEAKERFAKGEFTSDDFWRKDHEKTKRQINEMYGICCLTTKKDNLLMWAHYANSHSGICIGFDTETLYKSDKVMILKVNYSDSFPKIPLFENGVGMLSLTTTKSKHWEYEDEYRLSKHFAPKTSIKLKDDAIREIIFGCNIDNQSREEIISIVKIKSLKIKLYDCKIDDKEFKLNIVEI</sequence>
<dbReference type="AlphaFoldDB" id="A0A366B0I9"/>
<dbReference type="InterPro" id="IPR021352">
    <property type="entry name" value="DUF2971"/>
</dbReference>
<gene>
    <name evidence="1" type="ORF">DR980_06915</name>
</gene>
<keyword evidence="2" id="KW-1185">Reference proteome</keyword>
<reference evidence="1 2" key="1">
    <citation type="submission" date="2018-07" db="EMBL/GenBank/DDBJ databases">
        <title>Complete genome sequence of Flavobacterium psychrolimnae LMG 22018.</title>
        <authorList>
            <person name="Kim D.-U."/>
        </authorList>
    </citation>
    <scope>NUCLEOTIDE SEQUENCE [LARGE SCALE GENOMIC DNA]</scope>
    <source>
        <strain evidence="1 2">LMG 22018</strain>
    </source>
</reference>
<comment type="caution">
    <text evidence="1">The sequence shown here is derived from an EMBL/GenBank/DDBJ whole genome shotgun (WGS) entry which is preliminary data.</text>
</comment>
<dbReference type="EMBL" id="QNUX01000005">
    <property type="protein sequence ID" value="RBN50625.1"/>
    <property type="molecule type" value="Genomic_DNA"/>
</dbReference>
<accession>A0A366B0I9</accession>
<evidence type="ECO:0008006" key="3">
    <source>
        <dbReference type="Google" id="ProtNLM"/>
    </source>
</evidence>
<dbReference type="RefSeq" id="WP_113634497.1">
    <property type="nucleotide sequence ID" value="NZ_QNUX01000005.1"/>
</dbReference>